<feature type="domain" description="C2H2-type" evidence="2">
    <location>
        <begin position="96"/>
        <end position="121"/>
    </location>
</feature>
<feature type="domain" description="C2H2-type" evidence="2">
    <location>
        <begin position="41"/>
        <end position="66"/>
    </location>
</feature>
<evidence type="ECO:0000256" key="1">
    <source>
        <dbReference type="SAM" id="MobiDB-lite"/>
    </source>
</evidence>
<feature type="compositionally biased region" description="Low complexity" evidence="1">
    <location>
        <begin position="244"/>
        <end position="259"/>
    </location>
</feature>
<evidence type="ECO:0000313" key="3">
    <source>
        <dbReference type="EMBL" id="RPA79515.1"/>
    </source>
</evidence>
<feature type="region of interest" description="Disordered" evidence="1">
    <location>
        <begin position="163"/>
        <end position="196"/>
    </location>
</feature>
<feature type="compositionally biased region" description="Basic and acidic residues" evidence="1">
    <location>
        <begin position="400"/>
        <end position="413"/>
    </location>
</feature>
<dbReference type="SMART" id="SM00355">
    <property type="entry name" value="ZnF_C2H2"/>
    <property type="match status" value="2"/>
</dbReference>
<dbReference type="Proteomes" id="UP000275078">
    <property type="component" value="Unassembled WGS sequence"/>
</dbReference>
<organism evidence="3 4">
    <name type="scientific">Ascobolus immersus RN42</name>
    <dbReference type="NCBI Taxonomy" id="1160509"/>
    <lineage>
        <taxon>Eukaryota</taxon>
        <taxon>Fungi</taxon>
        <taxon>Dikarya</taxon>
        <taxon>Ascomycota</taxon>
        <taxon>Pezizomycotina</taxon>
        <taxon>Pezizomycetes</taxon>
        <taxon>Pezizales</taxon>
        <taxon>Ascobolaceae</taxon>
        <taxon>Ascobolus</taxon>
    </lineage>
</organism>
<keyword evidence="4" id="KW-1185">Reference proteome</keyword>
<proteinExistence type="predicted"/>
<evidence type="ECO:0000259" key="2">
    <source>
        <dbReference type="SMART" id="SM00355"/>
    </source>
</evidence>
<gene>
    <name evidence="3" type="ORF">BJ508DRAFT_308275</name>
</gene>
<protein>
    <recommendedName>
        <fullName evidence="2">C2H2-type domain-containing protein</fullName>
    </recommendedName>
</protein>
<dbReference type="EMBL" id="ML119698">
    <property type="protein sequence ID" value="RPA79515.1"/>
    <property type="molecule type" value="Genomic_DNA"/>
</dbReference>
<evidence type="ECO:0000313" key="4">
    <source>
        <dbReference type="Proteomes" id="UP000275078"/>
    </source>
</evidence>
<feature type="compositionally biased region" description="Polar residues" evidence="1">
    <location>
        <begin position="223"/>
        <end position="240"/>
    </location>
</feature>
<accession>A0A3N4I072</accession>
<reference evidence="3 4" key="1">
    <citation type="journal article" date="2018" name="Nat. Ecol. Evol.">
        <title>Pezizomycetes genomes reveal the molecular basis of ectomycorrhizal truffle lifestyle.</title>
        <authorList>
            <person name="Murat C."/>
            <person name="Payen T."/>
            <person name="Noel B."/>
            <person name="Kuo A."/>
            <person name="Morin E."/>
            <person name="Chen J."/>
            <person name="Kohler A."/>
            <person name="Krizsan K."/>
            <person name="Balestrini R."/>
            <person name="Da Silva C."/>
            <person name="Montanini B."/>
            <person name="Hainaut M."/>
            <person name="Levati E."/>
            <person name="Barry K.W."/>
            <person name="Belfiori B."/>
            <person name="Cichocki N."/>
            <person name="Clum A."/>
            <person name="Dockter R.B."/>
            <person name="Fauchery L."/>
            <person name="Guy J."/>
            <person name="Iotti M."/>
            <person name="Le Tacon F."/>
            <person name="Lindquist E.A."/>
            <person name="Lipzen A."/>
            <person name="Malagnac F."/>
            <person name="Mello A."/>
            <person name="Molinier V."/>
            <person name="Miyauchi S."/>
            <person name="Poulain J."/>
            <person name="Riccioni C."/>
            <person name="Rubini A."/>
            <person name="Sitrit Y."/>
            <person name="Splivallo R."/>
            <person name="Traeger S."/>
            <person name="Wang M."/>
            <person name="Zifcakova L."/>
            <person name="Wipf D."/>
            <person name="Zambonelli A."/>
            <person name="Paolocci F."/>
            <person name="Nowrousian M."/>
            <person name="Ottonello S."/>
            <person name="Baldrian P."/>
            <person name="Spatafora J.W."/>
            <person name="Henrissat B."/>
            <person name="Nagy L.G."/>
            <person name="Aury J.M."/>
            <person name="Wincker P."/>
            <person name="Grigoriev I.V."/>
            <person name="Bonfante P."/>
            <person name="Martin F.M."/>
        </authorList>
    </citation>
    <scope>NUCLEOTIDE SEQUENCE [LARGE SCALE GENOMIC DNA]</scope>
    <source>
        <strain evidence="3 4">RN42</strain>
    </source>
</reference>
<feature type="region of interest" description="Disordered" evidence="1">
    <location>
        <begin position="223"/>
        <end position="338"/>
    </location>
</feature>
<feature type="region of interest" description="Disordered" evidence="1">
    <location>
        <begin position="376"/>
        <end position="413"/>
    </location>
</feature>
<dbReference type="AlphaFoldDB" id="A0A3N4I072"/>
<name>A0A3N4I072_ASCIM</name>
<feature type="compositionally biased region" description="Low complexity" evidence="1">
    <location>
        <begin position="174"/>
        <end position="188"/>
    </location>
</feature>
<feature type="compositionally biased region" description="Basic and acidic residues" evidence="1">
    <location>
        <begin position="324"/>
        <end position="337"/>
    </location>
</feature>
<feature type="compositionally biased region" description="Basic and acidic residues" evidence="1">
    <location>
        <begin position="377"/>
        <end position="389"/>
    </location>
</feature>
<dbReference type="InterPro" id="IPR013087">
    <property type="entry name" value="Znf_C2H2_type"/>
</dbReference>
<sequence>MAARQSNETPSTAMIKKYRAANLRAPSKAELKPLKSHVYLCHCDVPGCGAPFANLIHKEEHRLQFHNSVIRDIFNNLKAGPSKPLLDIRRSPDMSFHCPVVGCAHRDIDARLFLDHVGGRHTSGPILLDYSIITTVDGRRQSQQPTQHVPLFMGFQFLQKDSVPSIRADPPNPTTTTTTARPALTTSTDDASKQATSALVRANSSPTGNGTLAHFLRPFPFNHTSTNTPAHRSGITSSDNTPKRSSTSATIASTGSRTGNAQRVPRKLTIASLLNPAEEAPSSSTTRRSTIPVTAPQVIDLTEDTPPPDQPTNNASEQGHKRKLPEGEHESAEEPQAKMRKALSALASKRLRGEDVADIDDSAARIREVEAGIFGEGKQEAEKEGEKGVVQDSEVGAGMRAEEVPGREVDSESEIKKAVETAVEKELEKDLDMAVEKEVDMAVEK</sequence>